<dbReference type="GO" id="GO:0012505">
    <property type="term" value="C:endomembrane system"/>
    <property type="evidence" value="ECO:0007669"/>
    <property type="project" value="UniProtKB-SubCell"/>
</dbReference>
<keyword evidence="4 7" id="KW-1133">Transmembrane helix</keyword>
<dbReference type="Proteomes" id="UP000034841">
    <property type="component" value="Unassembled WGS sequence"/>
</dbReference>
<dbReference type="GO" id="GO:0015174">
    <property type="term" value="F:basic amino acid transmembrane transporter activity"/>
    <property type="evidence" value="ECO:0007669"/>
    <property type="project" value="TreeGrafter"/>
</dbReference>
<dbReference type="AlphaFoldDB" id="A0A0F8CQV3"/>
<feature type="transmembrane region" description="Helical" evidence="7">
    <location>
        <begin position="246"/>
        <end position="268"/>
    </location>
</feature>
<comment type="subcellular location">
    <subcellularLocation>
        <location evidence="1">Endomembrane system</location>
        <topology evidence="1">Multi-pass membrane protein</topology>
    </subcellularLocation>
</comment>
<feature type="domain" description="Major facilitator superfamily (MFS) profile" evidence="8">
    <location>
        <begin position="50"/>
        <end position="539"/>
    </location>
</feature>
<accession>A0A0F8CQV3</accession>
<dbReference type="PANTHER" id="PTHR23501">
    <property type="entry name" value="MAJOR FACILITATOR SUPERFAMILY"/>
    <property type="match status" value="1"/>
</dbReference>
<feature type="transmembrane region" description="Helical" evidence="7">
    <location>
        <begin position="312"/>
        <end position="337"/>
    </location>
</feature>
<evidence type="ECO:0000313" key="9">
    <source>
        <dbReference type="EMBL" id="KKF93117.1"/>
    </source>
</evidence>
<feature type="transmembrane region" description="Helical" evidence="7">
    <location>
        <begin position="115"/>
        <end position="134"/>
    </location>
</feature>
<evidence type="ECO:0000259" key="8">
    <source>
        <dbReference type="PROSITE" id="PS50850"/>
    </source>
</evidence>
<evidence type="ECO:0000256" key="3">
    <source>
        <dbReference type="ARBA" id="ARBA00022692"/>
    </source>
</evidence>
<sequence length="549" mass="58124">MASSHVHPTETSPLLGDVPPSASTETSPPDDNDEISVVASEIPPARLYLILGATYLGIFLGAIDTTVIATLSAPISSEFKSMQLFSWIATAYLISNAACQPLSGRLTDIFGRGPGLVFSNLCFALGNLMCGLAHSEGTMIAGRVVAGIGGGGIMSIGTFLASDLVPLRQRGVIQGIGNICYSAGAMLGGLFGGWVNDHTANGWRLAFLLLVPPTLISAGLVVVLVRVPPKASASGRGYLRRIDFSGAALTVLFLVLLLFGLNAGGNLVPWTHPLPLISLSLSAVAFAGFVWWEGTRAQQPIVPVRILVDRTVGFACLTNFCVTMVMLAVLFYIPLYLQVLGRSATDSGVVLLFAPIGVSVCSLGSGYLMKRTGRYLTLGIVMVAMFQLGAMITLSFGQTTALGWVRAACFFMGGGYGAMLTVTLLACISAVDHGQQAVITAATYLFRSLGSTLGITIASSVFQNILSNRLWDAFGDKPDAAVIIGRILKSIESMRDLPTEWQGLAVEAYMAAFRGVWFSMFGIGAAGLVCVCLMKEHHLHETLDRREGR</sequence>
<evidence type="ECO:0000256" key="1">
    <source>
        <dbReference type="ARBA" id="ARBA00004127"/>
    </source>
</evidence>
<keyword evidence="2" id="KW-0813">Transport</keyword>
<dbReference type="InterPro" id="IPR020846">
    <property type="entry name" value="MFS_dom"/>
</dbReference>
<dbReference type="Gene3D" id="1.20.1250.20">
    <property type="entry name" value="MFS general substrate transporter like domains"/>
    <property type="match status" value="1"/>
</dbReference>
<evidence type="ECO:0000256" key="2">
    <source>
        <dbReference type="ARBA" id="ARBA00022448"/>
    </source>
</evidence>
<feature type="transmembrane region" description="Helical" evidence="7">
    <location>
        <begin position="172"/>
        <end position="194"/>
    </location>
</feature>
<feature type="transmembrane region" description="Helical" evidence="7">
    <location>
        <begin position="444"/>
        <end position="466"/>
    </location>
</feature>
<feature type="transmembrane region" description="Helical" evidence="7">
    <location>
        <begin position="47"/>
        <end position="72"/>
    </location>
</feature>
<dbReference type="EMBL" id="LBBL01000278">
    <property type="protein sequence ID" value="KKF93117.1"/>
    <property type="molecule type" value="Genomic_DNA"/>
</dbReference>
<evidence type="ECO:0000256" key="6">
    <source>
        <dbReference type="SAM" id="MobiDB-lite"/>
    </source>
</evidence>
<evidence type="ECO:0000256" key="5">
    <source>
        <dbReference type="ARBA" id="ARBA00023136"/>
    </source>
</evidence>
<keyword evidence="5 7" id="KW-0472">Membrane</keyword>
<keyword evidence="10" id="KW-1185">Reference proteome</keyword>
<evidence type="ECO:0000256" key="4">
    <source>
        <dbReference type="ARBA" id="ARBA00022989"/>
    </source>
</evidence>
<dbReference type="OrthoDB" id="3437016at2759"/>
<comment type="caution">
    <text evidence="9">The sequence shown here is derived from an EMBL/GenBank/DDBJ whole genome shotgun (WGS) entry which is preliminary data.</text>
</comment>
<name>A0A0F8CQV3_CERFI</name>
<feature type="transmembrane region" description="Helical" evidence="7">
    <location>
        <begin position="375"/>
        <end position="397"/>
    </location>
</feature>
<keyword evidence="3 7" id="KW-0812">Transmembrane</keyword>
<dbReference type="Pfam" id="PF07690">
    <property type="entry name" value="MFS_1"/>
    <property type="match status" value="1"/>
</dbReference>
<feature type="transmembrane region" description="Helical" evidence="7">
    <location>
        <begin position="403"/>
        <end position="432"/>
    </location>
</feature>
<dbReference type="SUPFAM" id="SSF103473">
    <property type="entry name" value="MFS general substrate transporter"/>
    <property type="match status" value="1"/>
</dbReference>
<feature type="region of interest" description="Disordered" evidence="6">
    <location>
        <begin position="1"/>
        <end position="33"/>
    </location>
</feature>
<gene>
    <name evidence="9" type="primary">fnx1</name>
    <name evidence="9" type="ORF">CFO_g4521</name>
</gene>
<feature type="transmembrane region" description="Helical" evidence="7">
    <location>
        <begin position="84"/>
        <end position="103"/>
    </location>
</feature>
<evidence type="ECO:0000313" key="10">
    <source>
        <dbReference type="Proteomes" id="UP000034841"/>
    </source>
</evidence>
<dbReference type="PROSITE" id="PS50850">
    <property type="entry name" value="MFS"/>
    <property type="match status" value="1"/>
</dbReference>
<evidence type="ECO:0000256" key="7">
    <source>
        <dbReference type="SAM" id="Phobius"/>
    </source>
</evidence>
<dbReference type="GO" id="GO:0000329">
    <property type="term" value="C:fungal-type vacuole membrane"/>
    <property type="evidence" value="ECO:0007669"/>
    <property type="project" value="TreeGrafter"/>
</dbReference>
<reference evidence="9 10" key="1">
    <citation type="submission" date="2015-04" db="EMBL/GenBank/DDBJ databases">
        <title>Genome sequence of Ceratocystis platani, a major pathogen of plane trees.</title>
        <authorList>
            <person name="Belbahri L."/>
        </authorList>
    </citation>
    <scope>NUCLEOTIDE SEQUENCE [LARGE SCALE GENOMIC DNA]</scope>
    <source>
        <strain evidence="9 10">CFO</strain>
    </source>
</reference>
<feature type="transmembrane region" description="Helical" evidence="7">
    <location>
        <begin position="274"/>
        <end position="292"/>
    </location>
</feature>
<feature type="transmembrane region" description="Helical" evidence="7">
    <location>
        <begin position="349"/>
        <end position="368"/>
    </location>
</feature>
<proteinExistence type="predicted"/>
<dbReference type="InterPro" id="IPR036259">
    <property type="entry name" value="MFS_trans_sf"/>
</dbReference>
<protein>
    <submittedName>
        <fullName evidence="9">Multidrug resistance protein fnx1</fullName>
    </submittedName>
</protein>
<feature type="transmembrane region" description="Helical" evidence="7">
    <location>
        <begin position="140"/>
        <end position="160"/>
    </location>
</feature>
<feature type="transmembrane region" description="Helical" evidence="7">
    <location>
        <begin position="206"/>
        <end position="225"/>
    </location>
</feature>
<organism evidence="9 10">
    <name type="scientific">Ceratocystis fimbriata f. sp. platani</name>
    <dbReference type="NCBI Taxonomy" id="88771"/>
    <lineage>
        <taxon>Eukaryota</taxon>
        <taxon>Fungi</taxon>
        <taxon>Dikarya</taxon>
        <taxon>Ascomycota</taxon>
        <taxon>Pezizomycotina</taxon>
        <taxon>Sordariomycetes</taxon>
        <taxon>Hypocreomycetidae</taxon>
        <taxon>Microascales</taxon>
        <taxon>Ceratocystidaceae</taxon>
        <taxon>Ceratocystis</taxon>
    </lineage>
</organism>
<feature type="transmembrane region" description="Helical" evidence="7">
    <location>
        <begin position="516"/>
        <end position="534"/>
    </location>
</feature>
<dbReference type="PANTHER" id="PTHR23501:SF191">
    <property type="entry name" value="VACUOLAR BASIC AMINO ACID TRANSPORTER 4"/>
    <property type="match status" value="1"/>
</dbReference>
<dbReference type="InterPro" id="IPR011701">
    <property type="entry name" value="MFS"/>
</dbReference>